<dbReference type="PANTHER" id="PTHR12911">
    <property type="entry name" value="SAD1/UNC-84-LIKE PROTEIN-RELATED"/>
    <property type="match status" value="1"/>
</dbReference>
<evidence type="ECO:0000256" key="7">
    <source>
        <dbReference type="SAM" id="Phobius"/>
    </source>
</evidence>
<dbReference type="VEuPathDB" id="PlasmoDB:PKNOH_S140252600"/>
<dbReference type="AlphaFoldDB" id="A0A1Y3DIS7"/>
<comment type="caution">
    <text evidence="9">The sequence shown here is derived from an EMBL/GenBank/DDBJ whole genome shotgun (WGS) entry which is preliminary data.</text>
</comment>
<evidence type="ECO:0000313" key="9">
    <source>
        <dbReference type="EMBL" id="OTN64030.1"/>
    </source>
</evidence>
<evidence type="ECO:0000256" key="3">
    <source>
        <dbReference type="ARBA" id="ARBA00022989"/>
    </source>
</evidence>
<keyword evidence="4 7" id="KW-0472">Membrane</keyword>
<comment type="subcellular location">
    <subcellularLocation>
        <location evidence="1">Membrane</location>
    </subcellularLocation>
</comment>
<dbReference type="PROSITE" id="PS51469">
    <property type="entry name" value="SUN"/>
    <property type="match status" value="1"/>
</dbReference>
<evidence type="ECO:0000256" key="6">
    <source>
        <dbReference type="SAM" id="MobiDB-lite"/>
    </source>
</evidence>
<protein>
    <submittedName>
        <fullName evidence="9">Putative Nuclear protein</fullName>
    </submittedName>
</protein>
<keyword evidence="3 7" id="KW-1133">Transmembrane helix</keyword>
<feature type="compositionally biased region" description="Low complexity" evidence="6">
    <location>
        <begin position="29"/>
        <end position="49"/>
    </location>
</feature>
<dbReference type="Gene3D" id="2.60.120.260">
    <property type="entry name" value="Galactose-binding domain-like"/>
    <property type="match status" value="1"/>
</dbReference>
<evidence type="ECO:0000256" key="1">
    <source>
        <dbReference type="ARBA" id="ARBA00004370"/>
    </source>
</evidence>
<dbReference type="InterPro" id="IPR045119">
    <property type="entry name" value="SUN1-5"/>
</dbReference>
<feature type="domain" description="SUN" evidence="8">
    <location>
        <begin position="656"/>
        <end position="868"/>
    </location>
</feature>
<name>A0A1Y3DIS7_PLAKN</name>
<evidence type="ECO:0000256" key="5">
    <source>
        <dbReference type="SAM" id="Coils"/>
    </source>
</evidence>
<accession>A0A1Y3DIS7</accession>
<dbReference type="EMBL" id="NETL01000028">
    <property type="protein sequence ID" value="OTN64030.1"/>
    <property type="molecule type" value="Genomic_DNA"/>
</dbReference>
<dbReference type="GO" id="GO:0016020">
    <property type="term" value="C:membrane"/>
    <property type="evidence" value="ECO:0007669"/>
    <property type="project" value="UniProtKB-SubCell"/>
</dbReference>
<reference evidence="9 10" key="1">
    <citation type="submission" date="2017-05" db="EMBL/GenBank/DDBJ databases">
        <title>PacBio assembly of a Plasmodium knowlesi genome sequence with Hi-C correction and manual annotation of the SICAvar gene family.</title>
        <authorList>
            <person name="Lapp S.A."/>
            <person name="Geraldo J.A."/>
            <person name="Chien J.-T."/>
            <person name="Ay F."/>
            <person name="Pakala S.B."/>
            <person name="Batugedara G."/>
            <person name="Humphrey J.C."/>
            <person name="Debarry J.D."/>
            <person name="Le Roch K.G."/>
            <person name="Galinski M.R."/>
            <person name="Kissinger J.C."/>
        </authorList>
    </citation>
    <scope>NUCLEOTIDE SEQUENCE [LARGE SCALE GENOMIC DNA]</scope>
    <source>
        <strain evidence="10">Malayan Strain Pk1 (A+)</strain>
    </source>
</reference>
<feature type="coiled-coil region" evidence="5">
    <location>
        <begin position="471"/>
        <end position="509"/>
    </location>
</feature>
<dbReference type="GO" id="GO:0043495">
    <property type="term" value="F:protein-membrane adaptor activity"/>
    <property type="evidence" value="ECO:0007669"/>
    <property type="project" value="TreeGrafter"/>
</dbReference>
<evidence type="ECO:0000256" key="2">
    <source>
        <dbReference type="ARBA" id="ARBA00022692"/>
    </source>
</evidence>
<dbReference type="Proteomes" id="UP000195012">
    <property type="component" value="Unassembled WGS sequence"/>
</dbReference>
<dbReference type="VEuPathDB" id="PlasmoDB:PKNH_1434600"/>
<gene>
    <name evidence="9" type="ORF">PKNOH_S140252600</name>
</gene>
<dbReference type="GO" id="GO:0005635">
    <property type="term" value="C:nuclear envelope"/>
    <property type="evidence" value="ECO:0007669"/>
    <property type="project" value="UniProtKB-ARBA"/>
</dbReference>
<dbReference type="OrthoDB" id="342281at2759"/>
<feature type="coiled-coil region" evidence="5">
    <location>
        <begin position="321"/>
        <end position="384"/>
    </location>
</feature>
<dbReference type="Pfam" id="PF07738">
    <property type="entry name" value="Sad1_UNC"/>
    <property type="match status" value="2"/>
</dbReference>
<dbReference type="eggNOG" id="KOG2687">
    <property type="taxonomic scope" value="Eukaryota"/>
</dbReference>
<organism evidence="9 10">
    <name type="scientific">Plasmodium knowlesi</name>
    <dbReference type="NCBI Taxonomy" id="5850"/>
    <lineage>
        <taxon>Eukaryota</taxon>
        <taxon>Sar</taxon>
        <taxon>Alveolata</taxon>
        <taxon>Apicomplexa</taxon>
        <taxon>Aconoidasida</taxon>
        <taxon>Haemosporida</taxon>
        <taxon>Plasmodiidae</taxon>
        <taxon>Plasmodium</taxon>
        <taxon>Plasmodium (Plasmodium)</taxon>
    </lineage>
</organism>
<keyword evidence="2 7" id="KW-0812">Transmembrane</keyword>
<evidence type="ECO:0000259" key="8">
    <source>
        <dbReference type="PROSITE" id="PS51469"/>
    </source>
</evidence>
<evidence type="ECO:0000313" key="10">
    <source>
        <dbReference type="Proteomes" id="UP000195012"/>
    </source>
</evidence>
<proteinExistence type="predicted"/>
<feature type="transmembrane region" description="Helical" evidence="7">
    <location>
        <begin position="224"/>
        <end position="248"/>
    </location>
</feature>
<dbReference type="OMA" id="GAPYTCV"/>
<evidence type="ECO:0000256" key="4">
    <source>
        <dbReference type="ARBA" id="ARBA00023136"/>
    </source>
</evidence>
<keyword evidence="5" id="KW-0175">Coiled coil</keyword>
<dbReference type="InterPro" id="IPR012919">
    <property type="entry name" value="SUN_dom"/>
</dbReference>
<feature type="region of interest" description="Disordered" evidence="6">
    <location>
        <begin position="1"/>
        <end position="61"/>
    </location>
</feature>
<sequence length="873" mass="100812">MSAGASNTSGNPRGRGGRGSKLSKNNHIAQNASSVANSGNSANNGNAQNTLHGLNPPSHKGLVESEISEVGLPATDRSDDNNSTIDNDERNTLIHVLHSYEDFQKKNMNYGKVNPYRKRESQLSKMRKSIVKLFTISDIRLDESEPNGNADNNAYSISASKRKDKAHSSNFLTSRAAMWNEIENNDDPEYDLKLESSKNKSIIDIVTHYLNVLINDIINDKKGITYIAILMIILSVLITCISGVMTLFNNKTGEKNNFNLHTTKNNYDDINKFMNYIKLGNEENNRSEFLRLYQLLEEFKTSMNQNMNENMNTILINKKENHALYELNANMENKLKELEKKLLLNTKDIDYFKIHSKKEVENFKKILQENYQSFQNKLKDYVKTVDTIKKDIHKKNSLLNDVEKKMNKSQMDIKKDVSDRVENEKRGLLNTISELQKKIKWIESKLAFHASNSHDPLQLDNPAQGGLMHENDQAEARERQIEQRIATWNEEHVDLIQDIQKELNLLKESAKKSTNFLDDVLPSFEHKILKNVESKIKYYLEMYKKDIINEITESKVIYNEEKYKTITLKQEKMQSELLKTISSQIKAQTKIIKDDLNKSLHTMVDQKQIKMDNEYPVKSAKVNYDILDMLQKKVDELYNEFILDYNEIDWALESLGARIVYKMTSSPLNRNDFIEKFLNQIASYLPSEEIYGMIKPMGKDPSIILKPSNFPGDCFSFNGSKGKITIHLPATIDVSSISIQHVHENISNNSNATPKYFSVYGVVDSNWPEHFESQDINYDDFKNSSLYSCLHSVYGNLQPKEILDKWLKGNKNPGLLHLGDFYFDRKKRISTYPTKHCFPMKRIIFEFTENYGAPYTCVYRLKVHGKRCIRKFK</sequence>
<dbReference type="VEuPathDB" id="PlasmoDB:PKA1H_140039800"/>
<dbReference type="PANTHER" id="PTHR12911:SF8">
    <property type="entry name" value="KLAROID PROTEIN-RELATED"/>
    <property type="match status" value="1"/>
</dbReference>
<feature type="compositionally biased region" description="Polar residues" evidence="6">
    <location>
        <begin position="1"/>
        <end position="11"/>
    </location>
</feature>